<dbReference type="STRING" id="59561.AQZ59_01121"/>
<dbReference type="Proteomes" id="UP000054404">
    <property type="component" value="Unassembled WGS sequence"/>
</dbReference>
<name>A0A0W1KJD9_9ACTO</name>
<evidence type="ECO:0000313" key="1">
    <source>
        <dbReference type="EMBL" id="KTF04145.1"/>
    </source>
</evidence>
<dbReference type="EMBL" id="LNIZ01000004">
    <property type="protein sequence ID" value="KTF04145.1"/>
    <property type="molecule type" value="Genomic_DNA"/>
</dbReference>
<sequence>MDVQPPGLSLGEERAVQWLRTLPIRPDRVESYGEAPNQVIEWYGDPAGRPVCLVHGALFHHALAATRPAARALARAGYCVGLVDYRRVDARPELAAADYTTLGMHPVLGQAIWVGHDVGGTFAMNVALAPETAVCSAILLAPILDLARDVHEADDGGTTARWIGGLPEEVPDRYAVYDPLFTYYQVGPARFRARELSVDIIHGVDDALVPVDRSRELRAEPFNLAVVEGADHLDLIRPDRDAWVFLLGALAAQER</sequence>
<dbReference type="AlphaFoldDB" id="A0A0W1KJD9"/>
<dbReference type="InterPro" id="IPR029058">
    <property type="entry name" value="AB_hydrolase_fold"/>
</dbReference>
<gene>
    <name evidence="1" type="ORF">AQZ59_01121</name>
</gene>
<reference evidence="1 2" key="1">
    <citation type="submission" date="2015-11" db="EMBL/GenBank/DDBJ databases">
        <title>Draft Genome Sequence of the Type Strain Trueperella bernardiae LCDC 89-0504T, Isolated from Blood Culture.</title>
        <authorList>
            <person name="Bernier A.-M."/>
            <person name="Bernard K."/>
        </authorList>
    </citation>
    <scope>NUCLEOTIDE SEQUENCE [LARGE SCALE GENOMIC DNA]</scope>
    <source>
        <strain evidence="1 2">LCDC 89-0504</strain>
    </source>
</reference>
<proteinExistence type="predicted"/>
<organism evidence="1 2">
    <name type="scientific">Trueperella bernardiae</name>
    <dbReference type="NCBI Taxonomy" id="59561"/>
    <lineage>
        <taxon>Bacteria</taxon>
        <taxon>Bacillati</taxon>
        <taxon>Actinomycetota</taxon>
        <taxon>Actinomycetes</taxon>
        <taxon>Actinomycetales</taxon>
        <taxon>Actinomycetaceae</taxon>
        <taxon>Trueperella</taxon>
    </lineage>
</organism>
<keyword evidence="2" id="KW-1185">Reference proteome</keyword>
<dbReference type="PATRIC" id="fig|59561.3.peg.1111"/>
<dbReference type="GO" id="GO:0016787">
    <property type="term" value="F:hydrolase activity"/>
    <property type="evidence" value="ECO:0007669"/>
    <property type="project" value="UniProtKB-KW"/>
</dbReference>
<accession>A0A0W1KJD9</accession>
<dbReference type="SUPFAM" id="SSF53474">
    <property type="entry name" value="alpha/beta-Hydrolases"/>
    <property type="match status" value="1"/>
</dbReference>
<evidence type="ECO:0000313" key="2">
    <source>
        <dbReference type="Proteomes" id="UP000054404"/>
    </source>
</evidence>
<protein>
    <submittedName>
        <fullName evidence="1">Alpha/beta hydrolase family protein</fullName>
    </submittedName>
</protein>
<dbReference type="Gene3D" id="3.40.50.1820">
    <property type="entry name" value="alpha/beta hydrolase"/>
    <property type="match status" value="1"/>
</dbReference>
<keyword evidence="1" id="KW-0378">Hydrolase</keyword>
<comment type="caution">
    <text evidence="1">The sequence shown here is derived from an EMBL/GenBank/DDBJ whole genome shotgun (WGS) entry which is preliminary data.</text>
</comment>